<dbReference type="Proteomes" id="UP001454036">
    <property type="component" value="Unassembled WGS sequence"/>
</dbReference>
<reference evidence="2 3" key="1">
    <citation type="submission" date="2024-01" db="EMBL/GenBank/DDBJ databases">
        <title>The complete chloroplast genome sequence of Lithospermum erythrorhizon: insights into the phylogenetic relationship among Boraginaceae species and the maternal lineages of purple gromwells.</title>
        <authorList>
            <person name="Okada T."/>
            <person name="Watanabe K."/>
        </authorList>
    </citation>
    <scope>NUCLEOTIDE SEQUENCE [LARGE SCALE GENOMIC DNA]</scope>
</reference>
<evidence type="ECO:0000313" key="3">
    <source>
        <dbReference type="Proteomes" id="UP001454036"/>
    </source>
</evidence>
<dbReference type="AlphaFoldDB" id="A0AAV3RM58"/>
<accession>A0AAV3RM58</accession>
<keyword evidence="3" id="KW-1185">Reference proteome</keyword>
<sequence length="78" mass="8460">MKFPNCPRVSQPPIVPSKGTHVIGEADPQPSPFQGPIQKPSINQWKETASYFVPSNHPVSGMSDASFWGSHPYPSSPS</sequence>
<dbReference type="EMBL" id="BAABME010010770">
    <property type="protein sequence ID" value="GAA0181819.1"/>
    <property type="molecule type" value="Genomic_DNA"/>
</dbReference>
<feature type="region of interest" description="Disordered" evidence="1">
    <location>
        <begin position="1"/>
        <end position="39"/>
    </location>
</feature>
<proteinExistence type="predicted"/>
<organism evidence="2 3">
    <name type="scientific">Lithospermum erythrorhizon</name>
    <name type="common">Purple gromwell</name>
    <name type="synonym">Lithospermum officinale var. erythrorhizon</name>
    <dbReference type="NCBI Taxonomy" id="34254"/>
    <lineage>
        <taxon>Eukaryota</taxon>
        <taxon>Viridiplantae</taxon>
        <taxon>Streptophyta</taxon>
        <taxon>Embryophyta</taxon>
        <taxon>Tracheophyta</taxon>
        <taxon>Spermatophyta</taxon>
        <taxon>Magnoliopsida</taxon>
        <taxon>eudicotyledons</taxon>
        <taxon>Gunneridae</taxon>
        <taxon>Pentapetalae</taxon>
        <taxon>asterids</taxon>
        <taxon>lamiids</taxon>
        <taxon>Boraginales</taxon>
        <taxon>Boraginaceae</taxon>
        <taxon>Boraginoideae</taxon>
        <taxon>Lithospermeae</taxon>
        <taxon>Lithospermum</taxon>
    </lineage>
</organism>
<evidence type="ECO:0000313" key="2">
    <source>
        <dbReference type="EMBL" id="GAA0181819.1"/>
    </source>
</evidence>
<gene>
    <name evidence="2" type="ORF">LIER_30288</name>
</gene>
<evidence type="ECO:0000256" key="1">
    <source>
        <dbReference type="SAM" id="MobiDB-lite"/>
    </source>
</evidence>
<comment type="caution">
    <text evidence="2">The sequence shown here is derived from an EMBL/GenBank/DDBJ whole genome shotgun (WGS) entry which is preliminary data.</text>
</comment>
<name>A0AAV3RM58_LITER</name>
<protein>
    <submittedName>
        <fullName evidence="2">Uncharacterized protein</fullName>
    </submittedName>
</protein>